<keyword evidence="1" id="KW-0812">Transmembrane</keyword>
<proteinExistence type="predicted"/>
<evidence type="ECO:0000313" key="2">
    <source>
        <dbReference type="EMBL" id="OGM97776.1"/>
    </source>
</evidence>
<evidence type="ECO:0000313" key="3">
    <source>
        <dbReference type="Proteomes" id="UP000178520"/>
    </source>
</evidence>
<dbReference type="EMBL" id="MGJA01000008">
    <property type="protein sequence ID" value="OGM97776.1"/>
    <property type="molecule type" value="Genomic_DNA"/>
</dbReference>
<organism evidence="2 3">
    <name type="scientific">Candidatus Yanofskybacteria bacterium RIFCSPHIGHO2_01_FULL_41_21</name>
    <dbReference type="NCBI Taxonomy" id="1802660"/>
    <lineage>
        <taxon>Bacteria</taxon>
        <taxon>Candidatus Yanofskyibacteriota</taxon>
    </lineage>
</organism>
<feature type="transmembrane region" description="Helical" evidence="1">
    <location>
        <begin position="20"/>
        <end position="44"/>
    </location>
</feature>
<gene>
    <name evidence="2" type="ORF">A2735_01300</name>
</gene>
<dbReference type="AlphaFoldDB" id="A0A1F8EA78"/>
<reference evidence="2 3" key="1">
    <citation type="journal article" date="2016" name="Nat. Commun.">
        <title>Thousands of microbial genomes shed light on interconnected biogeochemical processes in an aquifer system.</title>
        <authorList>
            <person name="Anantharaman K."/>
            <person name="Brown C.T."/>
            <person name="Hug L.A."/>
            <person name="Sharon I."/>
            <person name="Castelle C.J."/>
            <person name="Probst A.J."/>
            <person name="Thomas B.C."/>
            <person name="Singh A."/>
            <person name="Wilkins M.J."/>
            <person name="Karaoz U."/>
            <person name="Brodie E.L."/>
            <person name="Williams K.H."/>
            <person name="Hubbard S.S."/>
            <person name="Banfield J.F."/>
        </authorList>
    </citation>
    <scope>NUCLEOTIDE SEQUENCE [LARGE SCALE GENOMIC DNA]</scope>
</reference>
<name>A0A1F8EA78_9BACT</name>
<protein>
    <submittedName>
        <fullName evidence="2">Uncharacterized protein</fullName>
    </submittedName>
</protein>
<sequence length="114" mass="12747">MTAVSSPSHVQRYLFDWSVFSNPVVVLNIVLICLAVVTFSYYIAGVNAVTSGKYRVSTERNKIIQLTETQSMLTLEKSTTEDPVAAMAFAKDKHLVEAKDIVYVFENNNVALQR</sequence>
<keyword evidence="1" id="KW-1133">Transmembrane helix</keyword>
<accession>A0A1F8EA78</accession>
<comment type="caution">
    <text evidence="2">The sequence shown here is derived from an EMBL/GenBank/DDBJ whole genome shotgun (WGS) entry which is preliminary data.</text>
</comment>
<dbReference type="Proteomes" id="UP000178520">
    <property type="component" value="Unassembled WGS sequence"/>
</dbReference>
<dbReference type="STRING" id="1802660.A2735_01300"/>
<evidence type="ECO:0000256" key="1">
    <source>
        <dbReference type="SAM" id="Phobius"/>
    </source>
</evidence>
<keyword evidence="1" id="KW-0472">Membrane</keyword>